<keyword evidence="4" id="KW-1185">Reference proteome</keyword>
<evidence type="ECO:0000256" key="1">
    <source>
        <dbReference type="SAM" id="MobiDB-lite"/>
    </source>
</evidence>
<evidence type="ECO:0000313" key="4">
    <source>
        <dbReference type="Proteomes" id="UP000029121"/>
    </source>
</evidence>
<reference evidence="4" key="1">
    <citation type="journal article" date="2013" name="Nat. Genet.">
        <title>The Capsella rubella genome and the genomic consequences of rapid mating system evolution.</title>
        <authorList>
            <person name="Slotte T."/>
            <person name="Hazzouri K.M."/>
            <person name="Agren J.A."/>
            <person name="Koenig D."/>
            <person name="Maumus F."/>
            <person name="Guo Y.L."/>
            <person name="Steige K."/>
            <person name="Platts A.E."/>
            <person name="Escobar J.S."/>
            <person name="Newman L.K."/>
            <person name="Wang W."/>
            <person name="Mandakova T."/>
            <person name="Vello E."/>
            <person name="Smith L.M."/>
            <person name="Henz S.R."/>
            <person name="Steffen J."/>
            <person name="Takuno S."/>
            <person name="Brandvain Y."/>
            <person name="Coop G."/>
            <person name="Andolfatto P."/>
            <person name="Hu T.T."/>
            <person name="Blanchette M."/>
            <person name="Clark R.M."/>
            <person name="Quesneville H."/>
            <person name="Nordborg M."/>
            <person name="Gaut B.S."/>
            <person name="Lysak M.A."/>
            <person name="Jenkins J."/>
            <person name="Grimwood J."/>
            <person name="Chapman J."/>
            <person name="Prochnik S."/>
            <person name="Shu S."/>
            <person name="Rokhsar D."/>
            <person name="Schmutz J."/>
            <person name="Weigel D."/>
            <person name="Wright S.I."/>
        </authorList>
    </citation>
    <scope>NUCLEOTIDE SEQUENCE [LARGE SCALE GENOMIC DNA]</scope>
    <source>
        <strain evidence="4">cv. Monte Gargano</strain>
    </source>
</reference>
<dbReference type="Proteomes" id="UP000029121">
    <property type="component" value="Unassembled WGS sequence"/>
</dbReference>
<evidence type="ECO:0000313" key="3">
    <source>
        <dbReference type="EMBL" id="EOA31633.1"/>
    </source>
</evidence>
<dbReference type="PANTHER" id="PTHR37702:SF11">
    <property type="entry name" value="F3E22.11 PROTEIN"/>
    <property type="match status" value="1"/>
</dbReference>
<accession>R0I5J7</accession>
<dbReference type="PANTHER" id="PTHR37702">
    <property type="entry name" value="PROLINE-RICH FAMILY PROTEIN"/>
    <property type="match status" value="1"/>
</dbReference>
<evidence type="ECO:0000256" key="2">
    <source>
        <dbReference type="SAM" id="SignalP"/>
    </source>
</evidence>
<gene>
    <name evidence="3" type="ORF">CARUB_v10014833mg</name>
</gene>
<dbReference type="eggNOG" id="ENOG502S1RS">
    <property type="taxonomic scope" value="Eukaryota"/>
</dbReference>
<dbReference type="EMBL" id="KB870807">
    <property type="protein sequence ID" value="EOA31633.1"/>
    <property type="molecule type" value="Genomic_DNA"/>
</dbReference>
<feature type="chain" id="PRO_5004352720" evidence="2">
    <location>
        <begin position="26"/>
        <end position="153"/>
    </location>
</feature>
<sequence length="153" mass="16156">MEATRFSALSALLLLFMSLPLSVTSKDQTVSCTMCSSCDNPCNPVSSSYPPPPPSSGGGGSYYYSPPPPPPSSSGGSKYPPPYGGDGGQGYYYPPPYNGGYGMPSPPNPIVPYFPFYYHTPPQGHGYSDSGSDRLQGRSLLFALFAAVLLCFV</sequence>
<organism evidence="3 4">
    <name type="scientific">Capsella rubella</name>
    <dbReference type="NCBI Taxonomy" id="81985"/>
    <lineage>
        <taxon>Eukaryota</taxon>
        <taxon>Viridiplantae</taxon>
        <taxon>Streptophyta</taxon>
        <taxon>Embryophyta</taxon>
        <taxon>Tracheophyta</taxon>
        <taxon>Spermatophyta</taxon>
        <taxon>Magnoliopsida</taxon>
        <taxon>eudicotyledons</taxon>
        <taxon>Gunneridae</taxon>
        <taxon>Pentapetalae</taxon>
        <taxon>rosids</taxon>
        <taxon>malvids</taxon>
        <taxon>Brassicales</taxon>
        <taxon>Brassicaceae</taxon>
        <taxon>Camelineae</taxon>
        <taxon>Capsella</taxon>
    </lineage>
</organism>
<name>R0I5J7_9BRAS</name>
<keyword evidence="2" id="KW-0732">Signal</keyword>
<protein>
    <submittedName>
        <fullName evidence="3">Uncharacterized protein</fullName>
    </submittedName>
</protein>
<proteinExistence type="predicted"/>
<feature type="region of interest" description="Disordered" evidence="1">
    <location>
        <begin position="44"/>
        <end position="91"/>
    </location>
</feature>
<dbReference type="OrthoDB" id="1114080at2759"/>
<dbReference type="AlphaFoldDB" id="R0I5J7"/>
<feature type="signal peptide" evidence="2">
    <location>
        <begin position="1"/>
        <end position="25"/>
    </location>
</feature>
<dbReference type="KEGG" id="crb:17892175"/>